<dbReference type="PANTHER" id="PTHR23284:SF2">
    <property type="entry name" value="SEC12-LIKE PROTEIN 1"/>
    <property type="match status" value="1"/>
</dbReference>
<dbReference type="EnsemblPlants" id="TraesCS5D02G453600.2">
    <property type="protein sequence ID" value="TraesCS5D02G453600.2"/>
    <property type="gene ID" value="TraesCS5D02G453600"/>
</dbReference>
<dbReference type="GO" id="GO:0005085">
    <property type="term" value="F:guanyl-nucleotide exchange factor activity"/>
    <property type="evidence" value="ECO:0007669"/>
    <property type="project" value="InterPro"/>
</dbReference>
<gene>
    <name evidence="12" type="primary">LOC123123250</name>
</gene>
<organism evidence="12">
    <name type="scientific">Triticum aestivum</name>
    <name type="common">Wheat</name>
    <dbReference type="NCBI Taxonomy" id="4565"/>
    <lineage>
        <taxon>Eukaryota</taxon>
        <taxon>Viridiplantae</taxon>
        <taxon>Streptophyta</taxon>
        <taxon>Embryophyta</taxon>
        <taxon>Tracheophyta</taxon>
        <taxon>Spermatophyta</taxon>
        <taxon>Magnoliopsida</taxon>
        <taxon>Liliopsida</taxon>
        <taxon>Poales</taxon>
        <taxon>Poaceae</taxon>
        <taxon>BOP clade</taxon>
        <taxon>Pooideae</taxon>
        <taxon>Triticodae</taxon>
        <taxon>Triticeae</taxon>
        <taxon>Triticinae</taxon>
        <taxon>Triticum</taxon>
    </lineage>
</organism>
<dbReference type="Gramene" id="TraesPARA_EIv1.0_1865040.2">
    <property type="protein sequence ID" value="TraesPARA_EIv1.0_1865040.2.CDS"/>
    <property type="gene ID" value="TraesPARA_EIv1.0_1865040"/>
</dbReference>
<dbReference type="Gramene" id="TraesRN5D0101043000.2">
    <property type="protein sequence ID" value="TraesRN5D0101043000.2"/>
    <property type="gene ID" value="TraesRN5D0101043000"/>
</dbReference>
<keyword evidence="13" id="KW-1185">Reference proteome</keyword>
<dbReference type="OrthoDB" id="538223at2759"/>
<evidence type="ECO:0000256" key="5">
    <source>
        <dbReference type="ARBA" id="ARBA00022737"/>
    </source>
</evidence>
<sequence length="398" mass="43246">MASNGDEATAGVVGKVTCAAWIKRPAVSSSRSLLVVYGHGATASSPPFLDLLAFDTRACELASEPLVSEQPVRGVSAPAAATAATAVSLTAGLTILQLRVVMGEEGADADTPRAIAVHPAGDEFVCATAKGCRLFKLVYDDFCINLVSRDSSALQSVGPQRCLAFSTDGTKFAIGGEDGHLRIFHWPSLTVLLDEPKAHKSFRDMDISLDSAFLVSTSTDGSARIWKIDEGAPLLNLTRSSDERIECCRFSRDGKKPFLFCTLVKGNDIVTMVLSISNWKRIGYKRLLRKPISTLSVSLDGKYLALGSRDGDCCVADVQKMQVSHLIKKVHLGSPISSIEFCPTERIVISTSHQWGAEITKLDVPADWRVWQIWLVFLSLFVTSAILFYTFFKHTNLV</sequence>
<feature type="repeat" description="WD" evidence="10">
    <location>
        <begin position="210"/>
        <end position="236"/>
    </location>
</feature>
<dbReference type="PROSITE" id="PS50082">
    <property type="entry name" value="WD_REPEATS_2"/>
    <property type="match status" value="1"/>
</dbReference>
<dbReference type="InterPro" id="IPR001680">
    <property type="entry name" value="WD40_rpt"/>
</dbReference>
<evidence type="ECO:0000256" key="11">
    <source>
        <dbReference type="SAM" id="Phobius"/>
    </source>
</evidence>
<dbReference type="SMR" id="A0A3B6MZP3"/>
<name>A0A3B6MZP3_WHEAT</name>
<dbReference type="STRING" id="4565.A0A3B6MZP3"/>
<dbReference type="SUPFAM" id="SSF50978">
    <property type="entry name" value="WD40 repeat-like"/>
    <property type="match status" value="1"/>
</dbReference>
<evidence type="ECO:0000256" key="1">
    <source>
        <dbReference type="ARBA" id="ARBA00004389"/>
    </source>
</evidence>
<dbReference type="GO" id="GO:0005789">
    <property type="term" value="C:endoplasmic reticulum membrane"/>
    <property type="evidence" value="ECO:0000318"/>
    <property type="project" value="GO_Central"/>
</dbReference>
<evidence type="ECO:0000256" key="10">
    <source>
        <dbReference type="PROSITE-ProRule" id="PRU00221"/>
    </source>
</evidence>
<accession>A0A3B6MZP3</accession>
<keyword evidence="3 10" id="KW-0853">WD repeat</keyword>
<dbReference type="Proteomes" id="UP000019116">
    <property type="component" value="Chromosome 5D"/>
</dbReference>
<dbReference type="Gramene" id="TraesCS5D02G453600.2">
    <property type="protein sequence ID" value="TraesCS5D02G453600.2"/>
    <property type="gene ID" value="TraesCS5D02G453600"/>
</dbReference>
<dbReference type="InterPro" id="IPR045260">
    <property type="entry name" value="Sec12-like"/>
</dbReference>
<keyword evidence="9 11" id="KW-0472">Membrane</keyword>
<reference evidence="12" key="1">
    <citation type="submission" date="2018-08" db="EMBL/GenBank/DDBJ databases">
        <authorList>
            <person name="Rossello M."/>
        </authorList>
    </citation>
    <scope>NUCLEOTIDE SEQUENCE [LARGE SCALE GENOMIC DNA]</scope>
    <source>
        <strain evidence="12">cv. Chinese Spring</strain>
    </source>
</reference>
<dbReference type="Gramene" id="TraesCS5D03G0994500.2">
    <property type="protein sequence ID" value="TraesCS5D03G0994500.2.CDS"/>
    <property type="gene ID" value="TraesCS5D03G0994500"/>
</dbReference>
<keyword evidence="5" id="KW-0677">Repeat</keyword>
<dbReference type="InterPro" id="IPR015943">
    <property type="entry name" value="WD40/YVTN_repeat-like_dom_sf"/>
</dbReference>
<dbReference type="GO" id="GO:0015031">
    <property type="term" value="P:protein transport"/>
    <property type="evidence" value="ECO:0007669"/>
    <property type="project" value="UniProtKB-KW"/>
</dbReference>
<evidence type="ECO:0000313" key="12">
    <source>
        <dbReference type="EnsemblPlants" id="TraesCS5D02G453600.2"/>
    </source>
</evidence>
<protein>
    <submittedName>
        <fullName evidence="12">Uncharacterized protein</fullName>
    </submittedName>
</protein>
<dbReference type="InterPro" id="IPR036322">
    <property type="entry name" value="WD40_repeat_dom_sf"/>
</dbReference>
<feature type="transmembrane region" description="Helical" evidence="11">
    <location>
        <begin position="371"/>
        <end position="392"/>
    </location>
</feature>
<dbReference type="Gene3D" id="2.130.10.10">
    <property type="entry name" value="YVTN repeat-like/Quinoprotein amine dehydrogenase"/>
    <property type="match status" value="1"/>
</dbReference>
<keyword evidence="7" id="KW-0653">Protein transport</keyword>
<evidence type="ECO:0000256" key="8">
    <source>
        <dbReference type="ARBA" id="ARBA00022989"/>
    </source>
</evidence>
<keyword evidence="2" id="KW-0813">Transport</keyword>
<dbReference type="SMART" id="SM00320">
    <property type="entry name" value="WD40"/>
    <property type="match status" value="5"/>
</dbReference>
<evidence type="ECO:0000256" key="3">
    <source>
        <dbReference type="ARBA" id="ARBA00022574"/>
    </source>
</evidence>
<dbReference type="AlphaFoldDB" id="A0A3B6MZP3"/>
<keyword evidence="6" id="KW-0256">Endoplasmic reticulum</keyword>
<dbReference type="GO" id="GO:0003400">
    <property type="term" value="P:regulation of COPII vesicle coating"/>
    <property type="evidence" value="ECO:0000318"/>
    <property type="project" value="GO_Central"/>
</dbReference>
<evidence type="ECO:0000256" key="6">
    <source>
        <dbReference type="ARBA" id="ARBA00022824"/>
    </source>
</evidence>
<keyword evidence="8 11" id="KW-1133">Transmembrane helix</keyword>
<evidence type="ECO:0000256" key="2">
    <source>
        <dbReference type="ARBA" id="ARBA00022448"/>
    </source>
</evidence>
<dbReference type="GO" id="GO:0006888">
    <property type="term" value="P:endoplasmic reticulum to Golgi vesicle-mediated transport"/>
    <property type="evidence" value="ECO:0000318"/>
    <property type="project" value="GO_Central"/>
</dbReference>
<comment type="subcellular location">
    <subcellularLocation>
        <location evidence="1">Endoplasmic reticulum membrane</location>
        <topology evidence="1">Single-pass membrane protein</topology>
    </subcellularLocation>
</comment>
<dbReference type="FunFam" id="2.130.10.10:FF:000435">
    <property type="entry name" value="SEC12-like protein 1"/>
    <property type="match status" value="1"/>
</dbReference>
<dbReference type="Pfam" id="PF00400">
    <property type="entry name" value="WD40"/>
    <property type="match status" value="2"/>
</dbReference>
<keyword evidence="4 11" id="KW-0812">Transmembrane</keyword>
<dbReference type="PaxDb" id="4565-Traes_5DL_42842D4BA.1"/>
<evidence type="ECO:0000313" key="13">
    <source>
        <dbReference type="Proteomes" id="UP000019116"/>
    </source>
</evidence>
<reference evidence="12" key="2">
    <citation type="submission" date="2018-10" db="UniProtKB">
        <authorList>
            <consortium name="EnsemblPlants"/>
        </authorList>
    </citation>
    <scope>IDENTIFICATION</scope>
</reference>
<evidence type="ECO:0000256" key="9">
    <source>
        <dbReference type="ARBA" id="ARBA00023136"/>
    </source>
</evidence>
<dbReference type="PANTHER" id="PTHR23284">
    <property type="entry name" value="PROLACTIN REGULATORY ELEMENT BINDING PROTEIN"/>
    <property type="match status" value="1"/>
</dbReference>
<proteinExistence type="predicted"/>
<evidence type="ECO:0000256" key="4">
    <source>
        <dbReference type="ARBA" id="ARBA00022692"/>
    </source>
</evidence>
<evidence type="ECO:0000256" key="7">
    <source>
        <dbReference type="ARBA" id="ARBA00022927"/>
    </source>
</evidence>